<proteinExistence type="predicted"/>
<organism evidence="1 2">
    <name type="scientific">Hucho hucho</name>
    <name type="common">huchen</name>
    <dbReference type="NCBI Taxonomy" id="62062"/>
    <lineage>
        <taxon>Eukaryota</taxon>
        <taxon>Metazoa</taxon>
        <taxon>Chordata</taxon>
        <taxon>Craniata</taxon>
        <taxon>Vertebrata</taxon>
        <taxon>Euteleostomi</taxon>
        <taxon>Actinopterygii</taxon>
        <taxon>Neopterygii</taxon>
        <taxon>Teleostei</taxon>
        <taxon>Protacanthopterygii</taxon>
        <taxon>Salmoniformes</taxon>
        <taxon>Salmonidae</taxon>
        <taxon>Salmoninae</taxon>
        <taxon>Hucho</taxon>
    </lineage>
</organism>
<dbReference type="Ensembl" id="ENSHHUT00000053131.1">
    <property type="protein sequence ID" value="ENSHHUP00000051317.1"/>
    <property type="gene ID" value="ENSHHUG00000030900.1"/>
</dbReference>
<sequence length="61" mass="7242">QLLFCKMLIERASAGVKLWTGQDSLARDDPEMWRLELIAAKVRILKHPVIHRQMQRNHRHV</sequence>
<reference evidence="1" key="2">
    <citation type="submission" date="2025-08" db="UniProtKB">
        <authorList>
            <consortium name="Ensembl"/>
        </authorList>
    </citation>
    <scope>IDENTIFICATION</scope>
</reference>
<reference evidence="2" key="1">
    <citation type="submission" date="2018-06" db="EMBL/GenBank/DDBJ databases">
        <title>Genome assembly of Danube salmon.</title>
        <authorList>
            <person name="Macqueen D.J."/>
            <person name="Gundappa M.K."/>
        </authorList>
    </citation>
    <scope>NUCLEOTIDE SEQUENCE [LARGE SCALE GENOMIC DNA]</scope>
</reference>
<accession>A0A4W5NK44</accession>
<protein>
    <submittedName>
        <fullName evidence="1">Uncharacterized protein</fullName>
    </submittedName>
</protein>
<dbReference type="Proteomes" id="UP000314982">
    <property type="component" value="Unassembled WGS sequence"/>
</dbReference>
<dbReference type="AlphaFoldDB" id="A0A4W5NK44"/>
<evidence type="ECO:0000313" key="1">
    <source>
        <dbReference type="Ensembl" id="ENSHHUP00000051317.1"/>
    </source>
</evidence>
<name>A0A4W5NK44_9TELE</name>
<reference evidence="1" key="3">
    <citation type="submission" date="2025-09" db="UniProtKB">
        <authorList>
            <consortium name="Ensembl"/>
        </authorList>
    </citation>
    <scope>IDENTIFICATION</scope>
</reference>
<keyword evidence="2" id="KW-1185">Reference proteome</keyword>
<evidence type="ECO:0000313" key="2">
    <source>
        <dbReference type="Proteomes" id="UP000314982"/>
    </source>
</evidence>